<keyword evidence="4" id="KW-0611">Plant defense</keyword>
<keyword evidence="5 8" id="KW-1133">Transmembrane helix</keyword>
<dbReference type="PANTHER" id="PTHR31942">
    <property type="entry name" value="MLO-LIKE PROTEIN 1"/>
    <property type="match status" value="1"/>
</dbReference>
<proteinExistence type="inferred from homology"/>
<dbReference type="InterPro" id="IPR004326">
    <property type="entry name" value="Mlo"/>
</dbReference>
<dbReference type="EMBL" id="VDCV01000001">
    <property type="protein sequence ID" value="KAB5573357.1"/>
    <property type="molecule type" value="Genomic_DNA"/>
</dbReference>
<evidence type="ECO:0000256" key="2">
    <source>
        <dbReference type="ARBA" id="ARBA00006574"/>
    </source>
</evidence>
<dbReference type="GO" id="GO:0016020">
    <property type="term" value="C:membrane"/>
    <property type="evidence" value="ECO:0007669"/>
    <property type="project" value="UniProtKB-SubCell"/>
</dbReference>
<gene>
    <name evidence="9" type="ORF">DKX38_000551</name>
</gene>
<organism evidence="9 10">
    <name type="scientific">Salix brachista</name>
    <dbReference type="NCBI Taxonomy" id="2182728"/>
    <lineage>
        <taxon>Eukaryota</taxon>
        <taxon>Viridiplantae</taxon>
        <taxon>Streptophyta</taxon>
        <taxon>Embryophyta</taxon>
        <taxon>Tracheophyta</taxon>
        <taxon>Spermatophyta</taxon>
        <taxon>Magnoliopsida</taxon>
        <taxon>eudicotyledons</taxon>
        <taxon>Gunneridae</taxon>
        <taxon>Pentapetalae</taxon>
        <taxon>rosids</taxon>
        <taxon>fabids</taxon>
        <taxon>Malpighiales</taxon>
        <taxon>Salicaceae</taxon>
        <taxon>Saliceae</taxon>
        <taxon>Salix</taxon>
    </lineage>
</organism>
<accession>A0A5N5P2D2</accession>
<keyword evidence="6 8" id="KW-0472">Membrane</keyword>
<evidence type="ECO:0000256" key="7">
    <source>
        <dbReference type="ARBA" id="ARBA00023265"/>
    </source>
</evidence>
<protein>
    <submittedName>
        <fullName evidence="9">Uncharacterized protein</fullName>
    </submittedName>
</protein>
<keyword evidence="10" id="KW-1185">Reference proteome</keyword>
<dbReference type="Proteomes" id="UP000326939">
    <property type="component" value="Chromosome 1"/>
</dbReference>
<evidence type="ECO:0000313" key="9">
    <source>
        <dbReference type="EMBL" id="KAB5573357.1"/>
    </source>
</evidence>
<dbReference type="GO" id="GO:0006952">
    <property type="term" value="P:defense response"/>
    <property type="evidence" value="ECO:0007669"/>
    <property type="project" value="UniProtKB-KW"/>
</dbReference>
<evidence type="ECO:0000256" key="1">
    <source>
        <dbReference type="ARBA" id="ARBA00004141"/>
    </source>
</evidence>
<evidence type="ECO:0000256" key="3">
    <source>
        <dbReference type="ARBA" id="ARBA00022692"/>
    </source>
</evidence>
<dbReference type="AlphaFoldDB" id="A0A5N5P2D2"/>
<evidence type="ECO:0000256" key="8">
    <source>
        <dbReference type="SAM" id="Phobius"/>
    </source>
</evidence>
<comment type="caution">
    <text evidence="9">The sequence shown here is derived from an EMBL/GenBank/DDBJ whole genome shotgun (WGS) entry which is preliminary data.</text>
</comment>
<dbReference type="PANTHER" id="PTHR31942:SF54">
    <property type="entry name" value="MLO-LIKE PROTEIN 13"/>
    <property type="match status" value="1"/>
</dbReference>
<reference evidence="10" key="1">
    <citation type="journal article" date="2019" name="Gigascience">
        <title>De novo genome assembly of the endangered Acer yangbiense, a plant species with extremely small populations endemic to Yunnan Province, China.</title>
        <authorList>
            <person name="Yang J."/>
            <person name="Wariss H.M."/>
            <person name="Tao L."/>
            <person name="Zhang R."/>
            <person name="Yun Q."/>
            <person name="Hollingsworth P."/>
            <person name="Dao Z."/>
            <person name="Luo G."/>
            <person name="Guo H."/>
            <person name="Ma Y."/>
            <person name="Sun W."/>
        </authorList>
    </citation>
    <scope>NUCLEOTIDE SEQUENCE [LARGE SCALE GENOMIC DNA]</scope>
    <source>
        <strain evidence="10">cv. br00</strain>
    </source>
</reference>
<feature type="transmembrane region" description="Helical" evidence="8">
    <location>
        <begin position="46"/>
        <end position="67"/>
    </location>
</feature>
<evidence type="ECO:0000256" key="4">
    <source>
        <dbReference type="ARBA" id="ARBA00022821"/>
    </source>
</evidence>
<sequence length="86" mass="10083">MVFHNFQCIAIQMHLQFWLISFLPFQSTYGFRSCIMERVGYIVPRLFMGLIVQVICSYSTLPLYALVSQVGELIHPRFTLHELLND</sequence>
<evidence type="ECO:0000256" key="5">
    <source>
        <dbReference type="ARBA" id="ARBA00022989"/>
    </source>
</evidence>
<comment type="similarity">
    <text evidence="2">Belongs to the MLO family.</text>
</comment>
<evidence type="ECO:0000256" key="6">
    <source>
        <dbReference type="ARBA" id="ARBA00023136"/>
    </source>
</evidence>
<name>A0A5N5P2D2_9ROSI</name>
<comment type="subcellular location">
    <subcellularLocation>
        <location evidence="1">Membrane</location>
        <topology evidence="1">Multi-pass membrane protein</topology>
    </subcellularLocation>
</comment>
<keyword evidence="3 8" id="KW-0812">Transmembrane</keyword>
<keyword evidence="7" id="KW-0568">Pathogenesis-related protein</keyword>
<dbReference type="Pfam" id="PF03094">
    <property type="entry name" value="Mlo"/>
    <property type="match status" value="1"/>
</dbReference>
<evidence type="ECO:0000313" key="10">
    <source>
        <dbReference type="Proteomes" id="UP000326939"/>
    </source>
</evidence>